<dbReference type="AlphaFoldDB" id="A0A9W4SQT4"/>
<evidence type="ECO:0000313" key="1">
    <source>
        <dbReference type="EMBL" id="CAI2175800.1"/>
    </source>
</evidence>
<accession>A0A9W4SQT4</accession>
<proteinExistence type="predicted"/>
<comment type="caution">
    <text evidence="1">The sequence shown here is derived from an EMBL/GenBank/DDBJ whole genome shotgun (WGS) entry which is preliminary data.</text>
</comment>
<reference evidence="1" key="1">
    <citation type="submission" date="2022-08" db="EMBL/GenBank/DDBJ databases">
        <authorList>
            <person name="Kallberg Y."/>
            <person name="Tangrot J."/>
            <person name="Rosling A."/>
        </authorList>
    </citation>
    <scope>NUCLEOTIDE SEQUENCE</scope>
    <source>
        <strain evidence="1">Wild A</strain>
    </source>
</reference>
<organism evidence="1 2">
    <name type="scientific">Funneliformis geosporum</name>
    <dbReference type="NCBI Taxonomy" id="1117311"/>
    <lineage>
        <taxon>Eukaryota</taxon>
        <taxon>Fungi</taxon>
        <taxon>Fungi incertae sedis</taxon>
        <taxon>Mucoromycota</taxon>
        <taxon>Glomeromycotina</taxon>
        <taxon>Glomeromycetes</taxon>
        <taxon>Glomerales</taxon>
        <taxon>Glomeraceae</taxon>
        <taxon>Funneliformis</taxon>
    </lineage>
</organism>
<dbReference type="OrthoDB" id="2409084at2759"/>
<name>A0A9W4SQT4_9GLOM</name>
<sequence>MSEELKKVFFDGLSLSNKKDAIRFGTERPFDELGLEQDDDSVEDFYKKYKEYIKLSRWDEGQNKNQFIRGLSSANQFEVRLCRLNHPLDELIDRLVKLEVLESHTN</sequence>
<dbReference type="Proteomes" id="UP001153678">
    <property type="component" value="Unassembled WGS sequence"/>
</dbReference>
<protein>
    <submittedName>
        <fullName evidence="1">12007_t:CDS:1</fullName>
    </submittedName>
</protein>
<gene>
    <name evidence="1" type="ORF">FWILDA_LOCUS7273</name>
</gene>
<evidence type="ECO:0000313" key="2">
    <source>
        <dbReference type="Proteomes" id="UP001153678"/>
    </source>
</evidence>
<keyword evidence="2" id="KW-1185">Reference proteome</keyword>
<dbReference type="EMBL" id="CAMKVN010001413">
    <property type="protein sequence ID" value="CAI2175800.1"/>
    <property type="molecule type" value="Genomic_DNA"/>
</dbReference>